<reference evidence="3" key="1">
    <citation type="journal article" date="2014" name="Int. J. Syst. Evol. Microbiol.">
        <title>Complete genome of a new Firmicutes species belonging to the dominant human colonic microbiota ('Ruminococcus bicirculans') reveals two chromosomes and a selective capacity to utilize plant glucans.</title>
        <authorList>
            <consortium name="NISC Comparative Sequencing Program"/>
            <person name="Wegmann U."/>
            <person name="Louis P."/>
            <person name="Goesmann A."/>
            <person name="Henrissat B."/>
            <person name="Duncan S.H."/>
            <person name="Flint H.J."/>
        </authorList>
    </citation>
    <scope>NUCLEOTIDE SEQUENCE</scope>
    <source>
        <strain evidence="3">NBRC 107715</strain>
    </source>
</reference>
<dbReference type="Proteomes" id="UP001156856">
    <property type="component" value="Unassembled WGS sequence"/>
</dbReference>
<dbReference type="EMBL" id="BSPK01000112">
    <property type="protein sequence ID" value="GLS67374.1"/>
    <property type="molecule type" value="Genomic_DNA"/>
</dbReference>
<proteinExistence type="predicted"/>
<evidence type="ECO:0000313" key="4">
    <source>
        <dbReference type="Proteomes" id="UP000321960"/>
    </source>
</evidence>
<dbReference type="PANTHER" id="PTHR36836:SF1">
    <property type="entry name" value="COLANIC ACID BIOSYNTHESIS PROTEIN WCAK"/>
    <property type="match status" value="1"/>
</dbReference>
<name>A0A512IZL4_9HYPH</name>
<dbReference type="Proteomes" id="UP000321960">
    <property type="component" value="Unassembled WGS sequence"/>
</dbReference>
<evidence type="ECO:0000259" key="1">
    <source>
        <dbReference type="Pfam" id="PF04230"/>
    </source>
</evidence>
<feature type="domain" description="Polysaccharide pyruvyl transferase" evidence="1">
    <location>
        <begin position="24"/>
        <end position="343"/>
    </location>
</feature>
<comment type="caution">
    <text evidence="2">The sequence shown here is derived from an EMBL/GenBank/DDBJ whole genome shotgun (WGS) entry which is preliminary data.</text>
</comment>
<sequence>MPDTPHRPAAPDGIVLFNVKYSPNLGDGVIAACLEHGLAARLPGTRVASIDLAGREAWLPPGDGRGRVRLLRTLQALPAPLRDGAVGLALGLRLRRRLVPAWRRAARGAGFAVFGGGQLIQDGDLNFPLKLSAAIGLCHALAMPVAVYGVGASPSRSTLGGHLLRRLLASPRLVHLSARDAASRDSLAGYRPSQPVDLARDPGLLAAGLWPAAAKPGRARPLIGVGITHPAPLHHHGAGLARETDADAAERYGRLVDGLVAQGLDVALFTNGAAEDEDFLTAHAARLCAAAGGDGRVARLPRAADPAALARRVAGLDGLVAHRLHAIILAYAYRVPAIGLRWDAKLDAFLRSVDAADRAADFDDASVGEIPARLAEAMRAGVDPVRHASVVGETEGALDRLAEVIAAARALGRTRTGRTADLPHGTALGLPARP</sequence>
<dbReference type="Pfam" id="PF04230">
    <property type="entry name" value="PS_pyruv_trans"/>
    <property type="match status" value="1"/>
</dbReference>
<dbReference type="EMBL" id="BJZU01000017">
    <property type="protein sequence ID" value="GEP03115.1"/>
    <property type="molecule type" value="Genomic_DNA"/>
</dbReference>
<reference evidence="3" key="4">
    <citation type="submission" date="2023-01" db="EMBL/GenBank/DDBJ databases">
        <title>Draft genome sequence of Methylobacterium oxalidis strain NBRC 107715.</title>
        <authorList>
            <person name="Sun Q."/>
            <person name="Mori K."/>
        </authorList>
    </citation>
    <scope>NUCLEOTIDE SEQUENCE</scope>
    <source>
        <strain evidence="3">NBRC 107715</strain>
    </source>
</reference>
<keyword evidence="5" id="KW-1185">Reference proteome</keyword>
<gene>
    <name evidence="3" type="ORF">GCM10007888_57580</name>
    <name evidence="2" type="ORF">MOX02_11530</name>
</gene>
<reference evidence="2 4" key="3">
    <citation type="submission" date="2019-07" db="EMBL/GenBank/DDBJ databases">
        <title>Whole genome shotgun sequence of Methylobacterium oxalidis NBRC 107715.</title>
        <authorList>
            <person name="Hosoyama A."/>
            <person name="Uohara A."/>
            <person name="Ohji S."/>
            <person name="Ichikawa N."/>
        </authorList>
    </citation>
    <scope>NUCLEOTIDE SEQUENCE [LARGE SCALE GENOMIC DNA]</scope>
    <source>
        <strain evidence="2 4">NBRC 107715</strain>
    </source>
</reference>
<accession>A0A512IZL4</accession>
<evidence type="ECO:0000313" key="5">
    <source>
        <dbReference type="Proteomes" id="UP001156856"/>
    </source>
</evidence>
<dbReference type="RefSeq" id="WP_170267686.1">
    <property type="nucleotide sequence ID" value="NZ_BJZU01000017.1"/>
</dbReference>
<dbReference type="InterPro" id="IPR007345">
    <property type="entry name" value="Polysacch_pyruvyl_Trfase"/>
</dbReference>
<protein>
    <recommendedName>
        <fullName evidence="1">Polysaccharide pyruvyl transferase domain-containing protein</fullName>
    </recommendedName>
</protein>
<reference evidence="5" key="2">
    <citation type="journal article" date="2019" name="Int. J. Syst. Evol. Microbiol.">
        <title>The Global Catalogue of Microorganisms (GCM) 10K type strain sequencing project: providing services to taxonomists for standard genome sequencing and annotation.</title>
        <authorList>
            <consortium name="The Broad Institute Genomics Platform"/>
            <consortium name="The Broad Institute Genome Sequencing Center for Infectious Disease"/>
            <person name="Wu L."/>
            <person name="Ma J."/>
        </authorList>
    </citation>
    <scope>NUCLEOTIDE SEQUENCE [LARGE SCALE GENOMIC DNA]</scope>
    <source>
        <strain evidence="5">NBRC 107715</strain>
    </source>
</reference>
<organism evidence="2 4">
    <name type="scientific">Methylobacterium oxalidis</name>
    <dbReference type="NCBI Taxonomy" id="944322"/>
    <lineage>
        <taxon>Bacteria</taxon>
        <taxon>Pseudomonadati</taxon>
        <taxon>Pseudomonadota</taxon>
        <taxon>Alphaproteobacteria</taxon>
        <taxon>Hyphomicrobiales</taxon>
        <taxon>Methylobacteriaceae</taxon>
        <taxon>Methylobacterium</taxon>
    </lineage>
</organism>
<evidence type="ECO:0000313" key="3">
    <source>
        <dbReference type="EMBL" id="GLS67374.1"/>
    </source>
</evidence>
<dbReference type="PANTHER" id="PTHR36836">
    <property type="entry name" value="COLANIC ACID BIOSYNTHESIS PROTEIN WCAK"/>
    <property type="match status" value="1"/>
</dbReference>
<evidence type="ECO:0000313" key="2">
    <source>
        <dbReference type="EMBL" id="GEP03115.1"/>
    </source>
</evidence>
<dbReference type="AlphaFoldDB" id="A0A512IZL4"/>